<name>A0A427B0M7_ENSVE</name>
<dbReference type="Proteomes" id="UP000287651">
    <property type="component" value="Unassembled WGS sequence"/>
</dbReference>
<evidence type="ECO:0000256" key="1">
    <source>
        <dbReference type="SAM" id="Phobius"/>
    </source>
</evidence>
<feature type="transmembrane region" description="Helical" evidence="1">
    <location>
        <begin position="31"/>
        <end position="51"/>
    </location>
</feature>
<keyword evidence="1" id="KW-0812">Transmembrane</keyword>
<evidence type="ECO:0000313" key="3">
    <source>
        <dbReference type="Proteomes" id="UP000287651"/>
    </source>
</evidence>
<dbReference type="EMBL" id="AMZH03000782">
    <property type="protein sequence ID" value="RRT81985.1"/>
    <property type="molecule type" value="Genomic_DNA"/>
</dbReference>
<accession>A0A427B0M7</accession>
<gene>
    <name evidence="2" type="ORF">B296_00017299</name>
</gene>
<sequence>MEREKPTAQLHPSRHNPYRHSDLMGAYSVHLFLQTGSCIISSIALCVFVCLR</sequence>
<evidence type="ECO:0000313" key="2">
    <source>
        <dbReference type="EMBL" id="RRT81985.1"/>
    </source>
</evidence>
<comment type="caution">
    <text evidence="2">The sequence shown here is derived from an EMBL/GenBank/DDBJ whole genome shotgun (WGS) entry which is preliminary data.</text>
</comment>
<reference evidence="2 3" key="1">
    <citation type="journal article" date="2014" name="Agronomy (Basel)">
        <title>A Draft Genome Sequence for Ensete ventricosum, the Drought-Tolerant Tree Against Hunger.</title>
        <authorList>
            <person name="Harrison J."/>
            <person name="Moore K.A."/>
            <person name="Paszkiewicz K."/>
            <person name="Jones T."/>
            <person name="Grant M."/>
            <person name="Ambacheew D."/>
            <person name="Muzemil S."/>
            <person name="Studholme D.J."/>
        </authorList>
    </citation>
    <scope>NUCLEOTIDE SEQUENCE [LARGE SCALE GENOMIC DNA]</scope>
</reference>
<proteinExistence type="predicted"/>
<organism evidence="2 3">
    <name type="scientific">Ensete ventricosum</name>
    <name type="common">Abyssinian banana</name>
    <name type="synonym">Musa ensete</name>
    <dbReference type="NCBI Taxonomy" id="4639"/>
    <lineage>
        <taxon>Eukaryota</taxon>
        <taxon>Viridiplantae</taxon>
        <taxon>Streptophyta</taxon>
        <taxon>Embryophyta</taxon>
        <taxon>Tracheophyta</taxon>
        <taxon>Spermatophyta</taxon>
        <taxon>Magnoliopsida</taxon>
        <taxon>Liliopsida</taxon>
        <taxon>Zingiberales</taxon>
        <taxon>Musaceae</taxon>
        <taxon>Ensete</taxon>
    </lineage>
</organism>
<protein>
    <submittedName>
        <fullName evidence="2">Uncharacterized protein</fullName>
    </submittedName>
</protein>
<keyword evidence="1" id="KW-1133">Transmembrane helix</keyword>
<keyword evidence="1" id="KW-0472">Membrane</keyword>
<dbReference type="AlphaFoldDB" id="A0A427B0M7"/>